<dbReference type="GO" id="GO:0005737">
    <property type="term" value="C:cytoplasm"/>
    <property type="evidence" value="ECO:0007669"/>
    <property type="project" value="TreeGrafter"/>
</dbReference>
<name>A0A9P6KF75_9FUNG</name>
<comment type="caution">
    <text evidence="3">The sequence shown here is derived from an EMBL/GenBank/DDBJ whole genome shotgun (WGS) entry which is preliminary data.</text>
</comment>
<evidence type="ECO:0000256" key="2">
    <source>
        <dbReference type="SAM" id="MobiDB-lite"/>
    </source>
</evidence>
<keyword evidence="1" id="KW-0175">Coiled coil</keyword>
<dbReference type="Proteomes" id="UP000780801">
    <property type="component" value="Unassembled WGS sequence"/>
</dbReference>
<dbReference type="InterPro" id="IPR007145">
    <property type="entry name" value="MAP65_Ase1_PRC1"/>
</dbReference>
<dbReference type="PANTHER" id="PTHR19321:SF41">
    <property type="entry name" value="FASCETTO-RELATED"/>
    <property type="match status" value="1"/>
</dbReference>
<proteinExistence type="predicted"/>
<evidence type="ECO:0000313" key="4">
    <source>
        <dbReference type="Proteomes" id="UP000780801"/>
    </source>
</evidence>
<accession>A0A9P6KF75</accession>
<feature type="region of interest" description="Disordered" evidence="2">
    <location>
        <begin position="534"/>
        <end position="567"/>
    </location>
</feature>
<feature type="compositionally biased region" description="Polar residues" evidence="2">
    <location>
        <begin position="604"/>
        <end position="624"/>
    </location>
</feature>
<dbReference type="Pfam" id="PF03999">
    <property type="entry name" value="MAP65_ASE1"/>
    <property type="match status" value="1"/>
</dbReference>
<dbReference type="Gene3D" id="1.20.58.1520">
    <property type="match status" value="1"/>
</dbReference>
<keyword evidence="4" id="KW-1185">Reference proteome</keyword>
<feature type="region of interest" description="Disordered" evidence="2">
    <location>
        <begin position="587"/>
        <end position="694"/>
    </location>
</feature>
<dbReference type="GO" id="GO:1990023">
    <property type="term" value="C:mitotic spindle midzone"/>
    <property type="evidence" value="ECO:0007669"/>
    <property type="project" value="TreeGrafter"/>
</dbReference>
<dbReference type="GO" id="GO:0051256">
    <property type="term" value="P:mitotic spindle midzone assembly"/>
    <property type="evidence" value="ECO:0007669"/>
    <property type="project" value="TreeGrafter"/>
</dbReference>
<feature type="compositionally biased region" description="Low complexity" evidence="2">
    <location>
        <begin position="625"/>
        <end position="665"/>
    </location>
</feature>
<dbReference type="PANTHER" id="PTHR19321">
    <property type="entry name" value="PROTEIN REGULATOR OF CYTOKINESIS 1 PRC1-RELATED"/>
    <property type="match status" value="1"/>
</dbReference>
<evidence type="ECO:0000313" key="3">
    <source>
        <dbReference type="EMBL" id="KAF9582460.1"/>
    </source>
</evidence>
<sequence>MATTFSITPEGIDRLAESTSAKLKFLAIQEHDISLSFMTTMITAPPSVAEQTLVNADVYPESSEADSENDVTDVLDVLDAADRDCSSIDFPKVLMAAQLEDLMSVIEEICHDLGIDAANYSNLLIPPTVVPMSFEIMRDLLCTYEILAEASDCRVAADESGSMDVQDREDCSAALRRPWDPLGVDNYDHALSKLFKHAEQLDPRIWLQTLDPSLHMTEDSFELFKDKLAKLDGLSSDTSFSIPACLFLKIEPPLCLSNDCLAKLKAKLASLNQDYNSRRARIRAMEQRLRSIYEDLKINELDRVAFLDESTVKYAAMLGRELLSLEHELDARERYLSGEYWPVLDAIWNSCLVSEQERAAFKKLVDQQIVSYVAKMDKIQSELENCRSRFSKHALVYRLMISRSKVVESMIEFEKTANDPERLKGPSFRLLEEARYRKNALPTLLNLEKGLLAALEQFEKDTGEAFMFEGNPYRETLLSEIKDRHVDEAAFARFSSKIAAPTRNQTIRIMGHELAPLPTPVIPLPAPRQIRSKSLRRSMPAPQSPDSPRRLNTSLLKTPVSPPPSYEDALTEAQILLGNPIVSLQSRSRESSVAPSPGVHSRAQPRSSIISPTPIGSNPLGQAKSSVSSISSSTSTSVSSSPMSEHSSNCTSISSYFSSPTTSASPMQEKAFSPKQEKQPVSVKVMSRSSKATL</sequence>
<organism evidence="3 4">
    <name type="scientific">Lunasporangiospora selenospora</name>
    <dbReference type="NCBI Taxonomy" id="979761"/>
    <lineage>
        <taxon>Eukaryota</taxon>
        <taxon>Fungi</taxon>
        <taxon>Fungi incertae sedis</taxon>
        <taxon>Mucoromycota</taxon>
        <taxon>Mortierellomycotina</taxon>
        <taxon>Mortierellomycetes</taxon>
        <taxon>Mortierellales</taxon>
        <taxon>Mortierellaceae</taxon>
        <taxon>Lunasporangiospora</taxon>
    </lineage>
</organism>
<dbReference type="AlphaFoldDB" id="A0A9P6KF75"/>
<reference evidence="3" key="1">
    <citation type="journal article" date="2020" name="Fungal Divers.">
        <title>Resolving the Mortierellaceae phylogeny through synthesis of multi-gene phylogenetics and phylogenomics.</title>
        <authorList>
            <person name="Vandepol N."/>
            <person name="Liber J."/>
            <person name="Desiro A."/>
            <person name="Na H."/>
            <person name="Kennedy M."/>
            <person name="Barry K."/>
            <person name="Grigoriev I.V."/>
            <person name="Miller A.N."/>
            <person name="O'Donnell K."/>
            <person name="Stajich J.E."/>
            <person name="Bonito G."/>
        </authorList>
    </citation>
    <scope>NUCLEOTIDE SEQUENCE</scope>
    <source>
        <strain evidence="3">KOD1015</strain>
    </source>
</reference>
<dbReference type="EMBL" id="JAABOA010001043">
    <property type="protein sequence ID" value="KAF9582460.1"/>
    <property type="molecule type" value="Genomic_DNA"/>
</dbReference>
<protein>
    <submittedName>
        <fullName evidence="3">Uncharacterized protein</fullName>
    </submittedName>
</protein>
<gene>
    <name evidence="3" type="ORF">BGW38_000181</name>
</gene>
<feature type="compositionally biased region" description="Polar residues" evidence="2">
    <location>
        <begin position="544"/>
        <end position="556"/>
    </location>
</feature>
<dbReference type="OrthoDB" id="642895at2759"/>
<dbReference type="GO" id="GO:0008017">
    <property type="term" value="F:microtubule binding"/>
    <property type="evidence" value="ECO:0007669"/>
    <property type="project" value="InterPro"/>
</dbReference>
<feature type="coiled-coil region" evidence="1">
    <location>
        <begin position="261"/>
        <end position="288"/>
    </location>
</feature>
<evidence type="ECO:0000256" key="1">
    <source>
        <dbReference type="SAM" id="Coils"/>
    </source>
</evidence>